<sequence>MDQLLHLPSEILFIILQTLLQDNKRGSLASLLQTNKYLAAATLPVLYSKPFQNRPETSVASARVNDGILACMLLRQLPVDTLSPLITFALGDNATLSPTTATTTTTAKTTATIPTTARITRSQHNQQLQQQRQLERSPLSRFDYFSHIRHLLIQPSIVEMDCFGSSSSVFPVKAFEYMERPEFFEMCQSYCLWTLSEERLLTNRRILRGYYQVLLLRDISWSLSSYIFDQLQTLTLPVSDLDRYSGAMDRLGNLGHIVICVDQAVKCNWERHSNATPKSRAATEARQENLLRTLVHFIVEHTTRFPGRLKTLDWSKTLYSPDPTLTCRERVELEMLRLLPPIRRPTMVTNDTLNHIWTHLPSTDLAYVRSIEDFRLPMSWIRTGGVQDCQYLLQRCRALDVLHMATVGQGVFDWAVKETKDLGHSLVPLRRIEIMEIEKPLTNELDDISCAFSRTIETIKVFRSNRFPVPHRPMHVGRGWVDLPALTHLEVAAKQHRLMIDQELFRHCPRLRTVDLTDETSRYQCKDIATCQPGDLPCLESLRLLGWGALTFHPATLHSTQMLKKLTLGSVNLEGSHYFRYYIPSDEELEGSFDAQDNSMHPIATQQGHANPIVRPHWTWDWHLPALEHLTLTAEFAYRFQFRMLHGCPSLVELELNCTSVHDRPTSRVLSVAELLLPIIDSDHHHFPGAARQAVVAPALQNVRLRGSWTIDDSLLPQFFTVMLPNLKSFEGVEVNGFTMASLVDVLKKFPNKIEELRLPSKHRFSRERARGEALLVNIFYGHD</sequence>
<evidence type="ECO:0000313" key="1">
    <source>
        <dbReference type="EMBL" id="OAQ32654.1"/>
    </source>
</evidence>
<evidence type="ECO:0000313" key="2">
    <source>
        <dbReference type="Proteomes" id="UP000078512"/>
    </source>
</evidence>
<proteinExistence type="predicted"/>
<dbReference type="InterPro" id="IPR032675">
    <property type="entry name" value="LRR_dom_sf"/>
</dbReference>
<protein>
    <recommendedName>
        <fullName evidence="3">F-box domain-containing protein</fullName>
    </recommendedName>
</protein>
<keyword evidence="2" id="KW-1185">Reference proteome</keyword>
<dbReference type="SUPFAM" id="SSF52058">
    <property type="entry name" value="L domain-like"/>
    <property type="match status" value="1"/>
</dbReference>
<name>A0A197K8B3_9FUNG</name>
<dbReference type="Proteomes" id="UP000078512">
    <property type="component" value="Unassembled WGS sequence"/>
</dbReference>
<dbReference type="EMBL" id="KV442024">
    <property type="protein sequence ID" value="OAQ32654.1"/>
    <property type="molecule type" value="Genomic_DNA"/>
</dbReference>
<reference evidence="1 2" key="1">
    <citation type="submission" date="2016-05" db="EMBL/GenBank/DDBJ databases">
        <title>Genome sequencing reveals origins of a unique bacterial endosymbiosis in the earliest lineages of terrestrial Fungi.</title>
        <authorList>
            <consortium name="DOE Joint Genome Institute"/>
            <person name="Uehling J."/>
            <person name="Gryganskyi A."/>
            <person name="Hameed K."/>
            <person name="Tschaplinski T."/>
            <person name="Misztal P."/>
            <person name="Wu S."/>
            <person name="Desiro A."/>
            <person name="Vande Pol N."/>
            <person name="Du Z.-Y."/>
            <person name="Zienkiewicz A."/>
            <person name="Zienkiewicz K."/>
            <person name="Morin E."/>
            <person name="Tisserant E."/>
            <person name="Splivallo R."/>
            <person name="Hainaut M."/>
            <person name="Henrissat B."/>
            <person name="Ohm R."/>
            <person name="Kuo A."/>
            <person name="Yan J."/>
            <person name="Lipzen A."/>
            <person name="Nolan M."/>
            <person name="Labutti K."/>
            <person name="Barry K."/>
            <person name="Goldstein A."/>
            <person name="Labbe J."/>
            <person name="Schadt C."/>
            <person name="Tuskan G."/>
            <person name="Grigoriev I."/>
            <person name="Martin F."/>
            <person name="Vilgalys R."/>
            <person name="Bonito G."/>
        </authorList>
    </citation>
    <scope>NUCLEOTIDE SEQUENCE [LARGE SCALE GENOMIC DNA]</scope>
    <source>
        <strain evidence="1 2">AG-77</strain>
    </source>
</reference>
<accession>A0A197K8B3</accession>
<organism evidence="1 2">
    <name type="scientific">Linnemannia elongata AG-77</name>
    <dbReference type="NCBI Taxonomy" id="1314771"/>
    <lineage>
        <taxon>Eukaryota</taxon>
        <taxon>Fungi</taxon>
        <taxon>Fungi incertae sedis</taxon>
        <taxon>Mucoromycota</taxon>
        <taxon>Mortierellomycotina</taxon>
        <taxon>Mortierellomycetes</taxon>
        <taxon>Mortierellales</taxon>
        <taxon>Mortierellaceae</taxon>
        <taxon>Linnemannia</taxon>
    </lineage>
</organism>
<dbReference type="AlphaFoldDB" id="A0A197K8B3"/>
<gene>
    <name evidence="1" type="ORF">K457DRAFT_29910</name>
</gene>
<evidence type="ECO:0008006" key="3">
    <source>
        <dbReference type="Google" id="ProtNLM"/>
    </source>
</evidence>
<dbReference type="Gene3D" id="3.80.10.10">
    <property type="entry name" value="Ribonuclease Inhibitor"/>
    <property type="match status" value="1"/>
</dbReference>
<dbReference type="OrthoDB" id="2423977at2759"/>